<evidence type="ECO:0000256" key="2">
    <source>
        <dbReference type="ARBA" id="ARBA00022438"/>
    </source>
</evidence>
<feature type="binding site" evidence="6">
    <location>
        <position position="235"/>
    </location>
    <ligand>
        <name>a divalent metal cation</name>
        <dbReference type="ChEBI" id="CHEBI:60240"/>
        <label>1</label>
    </ligand>
</feature>
<evidence type="ECO:0000256" key="1">
    <source>
        <dbReference type="ARBA" id="ARBA00002521"/>
    </source>
</evidence>
<dbReference type="EMBL" id="LCOK01000013">
    <property type="protein sequence ID" value="KKU76756.1"/>
    <property type="molecule type" value="Genomic_DNA"/>
</dbReference>
<dbReference type="PATRIC" id="fig|1618655.3.peg.314"/>
<feature type="binding site" evidence="6">
    <location>
        <position position="109"/>
    </location>
    <ligand>
        <name>a divalent metal cation</name>
        <dbReference type="ChEBI" id="CHEBI:60240"/>
        <label>2</label>
        <note>catalytic</note>
    </ligand>
</feature>
<dbReference type="SUPFAM" id="SSF55920">
    <property type="entry name" value="Creatinase/aminopeptidase"/>
    <property type="match status" value="1"/>
</dbReference>
<dbReference type="PANTHER" id="PTHR43330">
    <property type="entry name" value="METHIONINE AMINOPEPTIDASE"/>
    <property type="match status" value="1"/>
</dbReference>
<comment type="similarity">
    <text evidence="6">Belongs to the peptidase M24A family. Methionine aminopeptidase type 1 subfamily.</text>
</comment>
<evidence type="ECO:0000313" key="9">
    <source>
        <dbReference type="EMBL" id="KKU76756.1"/>
    </source>
</evidence>
<feature type="binding site" evidence="6">
    <location>
        <position position="98"/>
    </location>
    <ligand>
        <name>a divalent metal cation</name>
        <dbReference type="ChEBI" id="CHEBI:60240"/>
        <label>1</label>
    </ligand>
</feature>
<dbReference type="InterPro" id="IPR001714">
    <property type="entry name" value="Pept_M24_MAP"/>
</dbReference>
<feature type="binding site" evidence="6">
    <location>
        <position position="109"/>
    </location>
    <ligand>
        <name>a divalent metal cation</name>
        <dbReference type="ChEBI" id="CHEBI:60240"/>
        <label>1</label>
    </ligand>
</feature>
<dbReference type="Gene3D" id="3.90.230.10">
    <property type="entry name" value="Creatinase/methionine aminopeptidase superfamily"/>
    <property type="match status" value="1"/>
</dbReference>
<proteinExistence type="inferred from homology"/>
<evidence type="ECO:0000259" key="8">
    <source>
        <dbReference type="Pfam" id="PF00557"/>
    </source>
</evidence>
<dbReference type="EC" id="3.4.11.18" evidence="6 7"/>
<protein>
    <recommendedName>
        <fullName evidence="6 7">Methionine aminopeptidase</fullName>
        <shortName evidence="6">MAP</shortName>
        <shortName evidence="6">MetAP</shortName>
        <ecNumber evidence="6 7">3.4.11.18</ecNumber>
    </recommendedName>
    <alternativeName>
        <fullName evidence="6">Peptidase M</fullName>
    </alternativeName>
</protein>
<gene>
    <name evidence="6" type="primary">map</name>
    <name evidence="9" type="ORF">UY02_C0013G0012</name>
</gene>
<evidence type="ECO:0000256" key="4">
    <source>
        <dbReference type="ARBA" id="ARBA00022723"/>
    </source>
</evidence>
<dbReference type="GO" id="GO:0046872">
    <property type="term" value="F:metal ion binding"/>
    <property type="evidence" value="ECO:0007669"/>
    <property type="project" value="UniProtKB-UniRule"/>
</dbReference>
<comment type="catalytic activity">
    <reaction evidence="6 7">
        <text>Release of N-terminal amino acids, preferentially methionine, from peptides and arylamides.</text>
        <dbReference type="EC" id="3.4.11.18"/>
    </reaction>
</comment>
<accession>A0A0G1T4K5</accession>
<keyword evidence="4 6" id="KW-0479">Metal-binding</keyword>
<feature type="domain" description="Peptidase M24" evidence="8">
    <location>
        <begin position="10"/>
        <end position="241"/>
    </location>
</feature>
<comment type="caution">
    <text evidence="9">The sequence shown here is derived from an EMBL/GenBank/DDBJ whole genome shotgun (WGS) entry which is preliminary data.</text>
</comment>
<keyword evidence="2 6" id="KW-0031">Aminopeptidase</keyword>
<evidence type="ECO:0000256" key="5">
    <source>
        <dbReference type="ARBA" id="ARBA00022801"/>
    </source>
</evidence>
<dbReference type="GO" id="GO:0004239">
    <property type="term" value="F:initiator methionyl aminopeptidase activity"/>
    <property type="evidence" value="ECO:0007669"/>
    <property type="project" value="UniProtKB-UniRule"/>
</dbReference>
<dbReference type="Proteomes" id="UP000034682">
    <property type="component" value="Unassembled WGS sequence"/>
</dbReference>
<feature type="binding site" evidence="6">
    <location>
        <position position="172"/>
    </location>
    <ligand>
        <name>a divalent metal cation</name>
        <dbReference type="ChEBI" id="CHEBI:60240"/>
        <label>2</label>
        <note>catalytic</note>
    </ligand>
</feature>
<evidence type="ECO:0000256" key="7">
    <source>
        <dbReference type="RuleBase" id="RU003653"/>
    </source>
</evidence>
<dbReference type="PRINTS" id="PR00599">
    <property type="entry name" value="MAPEPTIDASE"/>
</dbReference>
<dbReference type="GO" id="GO:0070006">
    <property type="term" value="F:metalloaminopeptidase activity"/>
    <property type="evidence" value="ECO:0007669"/>
    <property type="project" value="UniProtKB-UniRule"/>
</dbReference>
<reference evidence="9 10" key="1">
    <citation type="journal article" date="2015" name="Nature">
        <title>rRNA introns, odd ribosomes, and small enigmatic genomes across a large radiation of phyla.</title>
        <authorList>
            <person name="Brown C.T."/>
            <person name="Hug L.A."/>
            <person name="Thomas B.C."/>
            <person name="Sharon I."/>
            <person name="Castelle C.J."/>
            <person name="Singh A."/>
            <person name="Wilkins M.J."/>
            <person name="Williams K.H."/>
            <person name="Banfield J.F."/>
        </authorList>
    </citation>
    <scope>NUCLEOTIDE SEQUENCE [LARGE SCALE GENOMIC DNA]</scope>
</reference>
<evidence type="ECO:0000256" key="3">
    <source>
        <dbReference type="ARBA" id="ARBA00022670"/>
    </source>
</evidence>
<comment type="cofactor">
    <cofactor evidence="6">
        <name>Co(2+)</name>
        <dbReference type="ChEBI" id="CHEBI:48828"/>
    </cofactor>
    <cofactor evidence="6">
        <name>Zn(2+)</name>
        <dbReference type="ChEBI" id="CHEBI:29105"/>
    </cofactor>
    <cofactor evidence="6">
        <name>Mn(2+)</name>
        <dbReference type="ChEBI" id="CHEBI:29035"/>
    </cofactor>
    <cofactor evidence="6">
        <name>Fe(2+)</name>
        <dbReference type="ChEBI" id="CHEBI:29033"/>
    </cofactor>
    <text evidence="6">Binds 2 divalent metal cations per subunit. Has a high-affinity and a low affinity metal-binding site. The true nature of the physiological cofactor is under debate. The enzyme is active with cobalt, zinc, manganese or divalent iron ions. Most likely, methionine aminopeptidases function as mononuclear Fe(2+)-metalloproteases under physiological conditions, and the catalytically relevant metal-binding site has been assigned to the histidine-containing high-affinity site.</text>
</comment>
<feature type="binding site" evidence="6">
    <location>
        <position position="179"/>
    </location>
    <ligand>
        <name>substrate</name>
    </ligand>
</feature>
<dbReference type="GO" id="GO:0006508">
    <property type="term" value="P:proteolysis"/>
    <property type="evidence" value="ECO:0007669"/>
    <property type="project" value="UniProtKB-KW"/>
</dbReference>
<dbReference type="PANTHER" id="PTHR43330:SF27">
    <property type="entry name" value="METHIONINE AMINOPEPTIDASE"/>
    <property type="match status" value="1"/>
</dbReference>
<organism evidence="9 10">
    <name type="scientific">Candidatus Giovannonibacteria bacterium GW2011_GWB1_47_6b</name>
    <dbReference type="NCBI Taxonomy" id="1618655"/>
    <lineage>
        <taxon>Bacteria</taxon>
        <taxon>Candidatus Giovannoniibacteriota</taxon>
    </lineage>
</organism>
<dbReference type="HAMAP" id="MF_01974">
    <property type="entry name" value="MetAP_1"/>
    <property type="match status" value="1"/>
</dbReference>
<feature type="binding site" evidence="6">
    <location>
        <position position="205"/>
    </location>
    <ligand>
        <name>a divalent metal cation</name>
        <dbReference type="ChEBI" id="CHEBI:60240"/>
        <label>2</label>
        <note>catalytic</note>
    </ligand>
</feature>
<evidence type="ECO:0000256" key="6">
    <source>
        <dbReference type="HAMAP-Rule" id="MF_01974"/>
    </source>
</evidence>
<evidence type="ECO:0000313" key="10">
    <source>
        <dbReference type="Proteomes" id="UP000034682"/>
    </source>
</evidence>
<dbReference type="CDD" id="cd01086">
    <property type="entry name" value="MetAP1"/>
    <property type="match status" value="1"/>
</dbReference>
<name>A0A0G1T4K5_9BACT</name>
<dbReference type="InterPro" id="IPR000994">
    <property type="entry name" value="Pept_M24"/>
</dbReference>
<keyword evidence="5 6" id="KW-0378">Hydrolase</keyword>
<sequence length="251" mass="26753">MIKTPEEITKIRKAGKILATVAKVVLARAEQGKTLRSLDKLAEELIKNAGGEPAFLGYQPHGARRPYPNSICTSVNDVVVHGTPDNYRLKSGDVLKLDFGVIYDGWYADAAWTAGIGGITARAQKLIKVTEKALFAGIKQAKPGNHLGDIGWAINSEVSGHGFKVVDGLTGHGVGRQLHEEPSVFNEGERGRGILLKPGMVLAIEPMVSAGTAKIVQNRDDSFAIADGSLSAHFEHTIAIKDGGAEILTII</sequence>
<dbReference type="InterPro" id="IPR036005">
    <property type="entry name" value="Creatinase/aminopeptidase-like"/>
</dbReference>
<dbReference type="AlphaFoldDB" id="A0A0G1T4K5"/>
<dbReference type="GO" id="GO:0005829">
    <property type="term" value="C:cytosol"/>
    <property type="evidence" value="ECO:0007669"/>
    <property type="project" value="TreeGrafter"/>
</dbReference>
<feature type="binding site" evidence="6">
    <location>
        <position position="235"/>
    </location>
    <ligand>
        <name>a divalent metal cation</name>
        <dbReference type="ChEBI" id="CHEBI:60240"/>
        <label>2</label>
        <note>catalytic</note>
    </ligand>
</feature>
<feature type="binding site" evidence="6">
    <location>
        <position position="81"/>
    </location>
    <ligand>
        <name>substrate</name>
    </ligand>
</feature>
<comment type="subunit">
    <text evidence="6">Monomer.</text>
</comment>
<comment type="function">
    <text evidence="1 6">Removes the N-terminal methionine from nascent proteins. The N-terminal methionine is often cleaved when the second residue in the primary sequence is small and uncharged (Met-Ala-, Cys, Gly, Pro, Ser, Thr, or Val). Requires deformylation of the N(alpha)-formylated initiator methionine before it can be hydrolyzed.</text>
</comment>
<dbReference type="Pfam" id="PF00557">
    <property type="entry name" value="Peptidase_M24"/>
    <property type="match status" value="1"/>
</dbReference>
<keyword evidence="3 6" id="KW-0645">Protease</keyword>
<dbReference type="InterPro" id="IPR002467">
    <property type="entry name" value="Pept_M24A_MAP1"/>
</dbReference>
<dbReference type="NCBIfam" id="TIGR00500">
    <property type="entry name" value="met_pdase_I"/>
    <property type="match status" value="1"/>
</dbReference>